<evidence type="ECO:0000256" key="6">
    <source>
        <dbReference type="PROSITE-ProRule" id="PRU10137"/>
    </source>
</evidence>
<protein>
    <submittedName>
        <fullName evidence="8">Recombinase family protein</fullName>
    </submittedName>
</protein>
<evidence type="ECO:0000256" key="2">
    <source>
        <dbReference type="ARBA" id="ARBA00022908"/>
    </source>
</evidence>
<dbReference type="AlphaFoldDB" id="A0A2T5E536"/>
<evidence type="ECO:0000313" key="8">
    <source>
        <dbReference type="EMBL" id="PTP14447.1"/>
    </source>
</evidence>
<keyword evidence="2" id="KW-0229">DNA integration</keyword>
<dbReference type="Gene3D" id="3.40.50.1390">
    <property type="entry name" value="Resolvase, N-terminal catalytic domain"/>
    <property type="match status" value="1"/>
</dbReference>
<dbReference type="Proteomes" id="UP000244080">
    <property type="component" value="Unassembled WGS sequence"/>
</dbReference>
<dbReference type="SMART" id="SM00857">
    <property type="entry name" value="Resolvase"/>
    <property type="match status" value="1"/>
</dbReference>
<reference evidence="8 9" key="1">
    <citation type="submission" date="2017-11" db="EMBL/GenBank/DDBJ databases">
        <title>Population delineation of vibrios coincides with oyster pathogenicity.</title>
        <authorList>
            <person name="Bruto M."/>
            <person name="Labreuche Y."/>
            <person name="James A."/>
            <person name="Piel D."/>
            <person name="Chenivesse S."/>
            <person name="Petton B."/>
            <person name="Polz M.F."/>
            <person name="Le Roux F."/>
        </authorList>
    </citation>
    <scope>NUCLEOTIDE SEQUENCE [LARGE SCALE GENOMIC DNA]</scope>
    <source>
        <strain evidence="8 9">1F_55</strain>
    </source>
</reference>
<dbReference type="PROSITE" id="PS00397">
    <property type="entry name" value="RECOMBINASES_1"/>
    <property type="match status" value="1"/>
</dbReference>
<evidence type="ECO:0000256" key="3">
    <source>
        <dbReference type="ARBA" id="ARBA00023125"/>
    </source>
</evidence>
<dbReference type="RefSeq" id="WP_017087575.1">
    <property type="nucleotide sequence ID" value="NZ_CAWNZY010000057.1"/>
</dbReference>
<comment type="similarity">
    <text evidence="1">Belongs to the site-specific recombinase resolvase family.</text>
</comment>
<dbReference type="InterPro" id="IPR006119">
    <property type="entry name" value="Resolv_N"/>
</dbReference>
<sequence length="188" mass="20654">MKYIYARVSTKAQSLQSQLQLQEHYPDAELVSEKVSGMKSVDERTEFSKLNDKLTTGDSVIVYDLSRLGRNTSDLLSLVEDWKQRGVGLVVHNLGGQTMDTQTATGYLMFTVLAAVGQMQRDIQQEKARAGMAIAVAEGKMKGGRPHKTKQIDHALKLIKENGLTKQEAAKAAGIGVATIYRALKSEN</sequence>
<comment type="caution">
    <text evidence="8">The sequence shown here is derived from an EMBL/GenBank/DDBJ whole genome shotgun (WGS) entry which is preliminary data.</text>
</comment>
<dbReference type="PANTHER" id="PTHR30461">
    <property type="entry name" value="DNA-INVERTASE FROM LAMBDOID PROPHAGE"/>
    <property type="match status" value="1"/>
</dbReference>
<evidence type="ECO:0000259" key="7">
    <source>
        <dbReference type="PROSITE" id="PS51736"/>
    </source>
</evidence>
<keyword evidence="3" id="KW-0238">DNA-binding</keyword>
<proteinExistence type="inferred from homology"/>
<keyword evidence="4" id="KW-0233">DNA recombination</keyword>
<dbReference type="InterPro" id="IPR006118">
    <property type="entry name" value="Recombinase_CS"/>
</dbReference>
<evidence type="ECO:0000256" key="4">
    <source>
        <dbReference type="ARBA" id="ARBA00023172"/>
    </source>
</evidence>
<dbReference type="PANTHER" id="PTHR30461:SF26">
    <property type="entry name" value="RESOLVASE HOMOLOG YNEB"/>
    <property type="match status" value="1"/>
</dbReference>
<dbReference type="GO" id="GO:0003677">
    <property type="term" value="F:DNA binding"/>
    <property type="evidence" value="ECO:0007669"/>
    <property type="project" value="UniProtKB-KW"/>
</dbReference>
<dbReference type="SUPFAM" id="SSF53041">
    <property type="entry name" value="Resolvase-like"/>
    <property type="match status" value="1"/>
</dbReference>
<feature type="domain" description="Resolvase/invertase-type recombinase catalytic" evidence="7">
    <location>
        <begin position="1"/>
        <end position="139"/>
    </location>
</feature>
<feature type="active site" description="O-(5'-phospho-DNA)-serine intermediate" evidence="5 6">
    <location>
        <position position="9"/>
    </location>
</feature>
<dbReference type="Pfam" id="PF00239">
    <property type="entry name" value="Resolvase"/>
    <property type="match status" value="1"/>
</dbReference>
<accession>A0A2T5E536</accession>
<dbReference type="InterPro" id="IPR009057">
    <property type="entry name" value="Homeodomain-like_sf"/>
</dbReference>
<dbReference type="InterPro" id="IPR050639">
    <property type="entry name" value="SSR_resolvase"/>
</dbReference>
<dbReference type="PROSITE" id="PS51736">
    <property type="entry name" value="RECOMBINASES_3"/>
    <property type="match status" value="1"/>
</dbReference>
<dbReference type="SUPFAM" id="SSF46689">
    <property type="entry name" value="Homeodomain-like"/>
    <property type="match status" value="1"/>
</dbReference>
<dbReference type="InterPro" id="IPR036162">
    <property type="entry name" value="Resolvase-like_N_sf"/>
</dbReference>
<organism evidence="8 9">
    <name type="scientific">Vibrio splendidus</name>
    <dbReference type="NCBI Taxonomy" id="29497"/>
    <lineage>
        <taxon>Bacteria</taxon>
        <taxon>Pseudomonadati</taxon>
        <taxon>Pseudomonadota</taxon>
        <taxon>Gammaproteobacteria</taxon>
        <taxon>Vibrionales</taxon>
        <taxon>Vibrionaceae</taxon>
        <taxon>Vibrio</taxon>
    </lineage>
</organism>
<evidence type="ECO:0000256" key="1">
    <source>
        <dbReference type="ARBA" id="ARBA00009913"/>
    </source>
</evidence>
<dbReference type="GO" id="GO:0000150">
    <property type="term" value="F:DNA strand exchange activity"/>
    <property type="evidence" value="ECO:0007669"/>
    <property type="project" value="InterPro"/>
</dbReference>
<dbReference type="GO" id="GO:0015074">
    <property type="term" value="P:DNA integration"/>
    <property type="evidence" value="ECO:0007669"/>
    <property type="project" value="UniProtKB-KW"/>
</dbReference>
<name>A0A2T5E536_VIBSP</name>
<gene>
    <name evidence="8" type="ORF">CWO36_21180</name>
</gene>
<evidence type="ECO:0000313" key="9">
    <source>
        <dbReference type="Proteomes" id="UP000244080"/>
    </source>
</evidence>
<dbReference type="EMBL" id="PIGA01000045">
    <property type="protein sequence ID" value="PTP14447.1"/>
    <property type="molecule type" value="Genomic_DNA"/>
</dbReference>
<dbReference type="Gene3D" id="1.10.10.60">
    <property type="entry name" value="Homeodomain-like"/>
    <property type="match status" value="1"/>
</dbReference>
<evidence type="ECO:0000256" key="5">
    <source>
        <dbReference type="PIRSR" id="PIRSR606118-50"/>
    </source>
</evidence>
<dbReference type="CDD" id="cd03768">
    <property type="entry name" value="SR_ResInv"/>
    <property type="match status" value="1"/>
</dbReference>